<dbReference type="Gene3D" id="1.25.40.10">
    <property type="entry name" value="Tetratricopeptide repeat domain"/>
    <property type="match status" value="1"/>
</dbReference>
<accession>A0A2C5Y8N8</accession>
<dbReference type="PANTHER" id="PTHR12830">
    <property type="entry name" value="ANAPHASE-PROMOTING COMPLEX SUBUNIT 5"/>
    <property type="match status" value="1"/>
</dbReference>
<dbReference type="GO" id="GO:0045842">
    <property type="term" value="P:positive regulation of mitotic metaphase/anaphase transition"/>
    <property type="evidence" value="ECO:0007669"/>
    <property type="project" value="TreeGrafter"/>
</dbReference>
<keyword evidence="6" id="KW-0131">Cell cycle</keyword>
<keyword evidence="4" id="KW-0498">Mitosis</keyword>
<feature type="domain" description="Anaphase-promoting complex subunit 5" evidence="9">
    <location>
        <begin position="289"/>
        <end position="378"/>
    </location>
</feature>
<dbReference type="Pfam" id="PF12862">
    <property type="entry name" value="ANAPC5"/>
    <property type="match status" value="2"/>
</dbReference>
<keyword evidence="11" id="KW-1185">Reference proteome</keyword>
<evidence type="ECO:0000256" key="1">
    <source>
        <dbReference type="ARBA" id="ARBA00007450"/>
    </source>
</evidence>
<evidence type="ECO:0000256" key="4">
    <source>
        <dbReference type="ARBA" id="ARBA00022776"/>
    </source>
</evidence>
<dbReference type="STRING" id="1399860.A0A2C5Y8N8"/>
<dbReference type="InterPro" id="IPR011990">
    <property type="entry name" value="TPR-like_helical_dom_sf"/>
</dbReference>
<dbReference type="GO" id="GO:0051301">
    <property type="term" value="P:cell division"/>
    <property type="evidence" value="ECO:0007669"/>
    <property type="project" value="UniProtKB-KW"/>
</dbReference>
<evidence type="ECO:0000259" key="9">
    <source>
        <dbReference type="Pfam" id="PF12862"/>
    </source>
</evidence>
<evidence type="ECO:0000256" key="5">
    <source>
        <dbReference type="ARBA" id="ARBA00022786"/>
    </source>
</evidence>
<protein>
    <recommendedName>
        <fullName evidence="2">Anaphase-promoting complex subunit 5</fullName>
    </recommendedName>
    <alternativeName>
        <fullName evidence="7">Cyclosome subunit 5</fullName>
    </alternativeName>
</protein>
<dbReference type="AlphaFoldDB" id="A0A2C5Y8N8"/>
<evidence type="ECO:0000313" key="11">
    <source>
        <dbReference type="Proteomes" id="UP000226192"/>
    </source>
</evidence>
<dbReference type="InterPro" id="IPR037679">
    <property type="entry name" value="Apc5"/>
</dbReference>
<evidence type="ECO:0000256" key="6">
    <source>
        <dbReference type="ARBA" id="ARBA00023306"/>
    </source>
</evidence>
<comment type="similarity">
    <text evidence="1">Belongs to the APC5 family.</text>
</comment>
<dbReference type="UniPathway" id="UPA00143"/>
<reference evidence="10 11" key="1">
    <citation type="submission" date="2017-06" db="EMBL/GenBank/DDBJ databases">
        <title>Ant-infecting Ophiocordyceps genomes reveal a high diversity of potential behavioral manipulation genes and a possible major role for enterotoxins.</title>
        <authorList>
            <person name="De Bekker C."/>
            <person name="Evans H.C."/>
            <person name="Brachmann A."/>
            <person name="Hughes D.P."/>
        </authorList>
    </citation>
    <scope>NUCLEOTIDE SEQUENCE [LARGE SCALE GENOMIC DNA]</scope>
    <source>
        <strain evidence="10 11">Map64</strain>
    </source>
</reference>
<gene>
    <name evidence="10" type="ORF">CDD81_5069</name>
</gene>
<evidence type="ECO:0000256" key="8">
    <source>
        <dbReference type="ARBA" id="ARBA00045696"/>
    </source>
</evidence>
<evidence type="ECO:0000256" key="7">
    <source>
        <dbReference type="ARBA" id="ARBA00031069"/>
    </source>
</evidence>
<evidence type="ECO:0000256" key="2">
    <source>
        <dbReference type="ARBA" id="ARBA00016066"/>
    </source>
</evidence>
<keyword evidence="5" id="KW-0833">Ubl conjugation pathway</keyword>
<dbReference type="OrthoDB" id="2504561at2759"/>
<dbReference type="GO" id="GO:0005680">
    <property type="term" value="C:anaphase-promoting complex"/>
    <property type="evidence" value="ECO:0007669"/>
    <property type="project" value="InterPro"/>
</dbReference>
<sequence>MARHVSPANIGLLILVELYADGAILGNAVLPVLSFLASHILTDVTPSQDPVSAKASRWNKTESIVNLIVTIKTFEHLLGSYALLMGMPGRRLWDEFLHKLWAIDCLNALHEFFWRLSLLQQGANGRSLSGSGNDYQDGEAGNKVRLSYNSPFGVFVRKACLEFKRLQFHECAELWKDLVRYRQPTAQYMRRRNHNFVPLSFDSVLLHSDAEWGHDATSAVAKVAYGGMLVGPGIGQQRGRIAASTDEIESLLDFQVEEMQKFGSRVPVSLRHKFGQLLRDSYLVSSVTHYLSYLDAWRAGDYTTSFDLLHRYFDYTMQYRDRLFYQYALMNLAVLQADFGCHKEAVSAMLETVSTARENRDMMCLNFALNWLFHFGRAHPQLVQNLQPDNQMGFGKESLTFLRVKAKETDMWSLWSSVLLSEAKLALVHGDSLASCTENMTRSSQLIVDKNMTSMMGAQLSLKAALWNRAGLAQLSTLTSEVFLRCYAMDCVFDEELKHVCRISIALCERGRFDQALQRLEGLDQNSLRSWKSNQYWHKYIAIVKLKRNLHHHNLDGAGEILEQLLQSKDDDFEPDLTFLIDSLNIDYLSRRGDLVSAFLYLDRLRHKYDDDSKDIALRIKLLLLKVSLFQRCGRAQRALSTVIRAARMAKRARQGYCLLQALMALANILVSMAEFEAALNVVHSIMPHAYECESWAMTAQIYGLEADALMGMAGSLELKSRGRNHYLKRALAAVQKAFEQYSWIEESQRQCEMMAKKAVIMKLAGEVTLAADYAAASVELRTKAQALSLAKV</sequence>
<organism evidence="10 11">
    <name type="scientific">Ophiocordyceps australis</name>
    <dbReference type="NCBI Taxonomy" id="1399860"/>
    <lineage>
        <taxon>Eukaryota</taxon>
        <taxon>Fungi</taxon>
        <taxon>Dikarya</taxon>
        <taxon>Ascomycota</taxon>
        <taxon>Pezizomycotina</taxon>
        <taxon>Sordariomycetes</taxon>
        <taxon>Hypocreomycetidae</taxon>
        <taxon>Hypocreales</taxon>
        <taxon>Ophiocordycipitaceae</taxon>
        <taxon>Ophiocordyceps</taxon>
    </lineage>
</organism>
<feature type="domain" description="Anaphase-promoting complex subunit 5" evidence="9">
    <location>
        <begin position="588"/>
        <end position="670"/>
    </location>
</feature>
<dbReference type="Proteomes" id="UP000226192">
    <property type="component" value="Unassembled WGS sequence"/>
</dbReference>
<dbReference type="GO" id="GO:0031145">
    <property type="term" value="P:anaphase-promoting complex-dependent catabolic process"/>
    <property type="evidence" value="ECO:0007669"/>
    <property type="project" value="TreeGrafter"/>
</dbReference>
<comment type="function">
    <text evidence="8">Component of the anaphase promoting complex/cyclosome (APC/C), a cell cycle-regulated E3 ubiquitin ligase that controls progression through mitosis and the G1 phase of the cell cycle. The APC/C complex acts by mediating ubiquitination and subsequent degradation of target proteins: it mainly mediates the formation of 'Lys-11'-linked polyubiquitin chains and, to a lower extent, the formation of 'Lys-48'- and 'Lys-63'-linked polyubiquitin chains. The APC/C complex catalyzes assembly of branched 'Lys-11'-/'Lys-48'-linked branched ubiquitin chains on target proteins.</text>
</comment>
<dbReference type="GO" id="GO:0070979">
    <property type="term" value="P:protein K11-linked ubiquitination"/>
    <property type="evidence" value="ECO:0007669"/>
    <property type="project" value="TreeGrafter"/>
</dbReference>
<keyword evidence="3" id="KW-0132">Cell division</keyword>
<evidence type="ECO:0000256" key="3">
    <source>
        <dbReference type="ARBA" id="ARBA00022618"/>
    </source>
</evidence>
<dbReference type="EMBL" id="NJET01000037">
    <property type="protein sequence ID" value="PHH64076.1"/>
    <property type="molecule type" value="Genomic_DNA"/>
</dbReference>
<comment type="caution">
    <text evidence="10">The sequence shown here is derived from an EMBL/GenBank/DDBJ whole genome shotgun (WGS) entry which is preliminary data.</text>
</comment>
<proteinExistence type="inferred from homology"/>
<name>A0A2C5Y8N8_9HYPO</name>
<evidence type="ECO:0000313" key="10">
    <source>
        <dbReference type="EMBL" id="PHH64076.1"/>
    </source>
</evidence>
<dbReference type="PANTHER" id="PTHR12830:SF9">
    <property type="entry name" value="ANAPHASE-PROMOTING COMPLEX SUBUNIT 5"/>
    <property type="match status" value="1"/>
</dbReference>
<dbReference type="InterPro" id="IPR026000">
    <property type="entry name" value="Apc5_dom"/>
</dbReference>